<dbReference type="Gene3D" id="3.30.460.10">
    <property type="entry name" value="Beta Polymerase, domain 2"/>
    <property type="match status" value="1"/>
</dbReference>
<dbReference type="PANTHER" id="PTHR47837:SF2">
    <property type="entry name" value="GTP PYROPHOSPHOKINASE YWAC"/>
    <property type="match status" value="1"/>
</dbReference>
<comment type="caution">
    <text evidence="3">The sequence shown here is derived from an EMBL/GenBank/DDBJ whole genome shotgun (WGS) entry which is preliminary data.</text>
</comment>
<proteinExistence type="predicted"/>
<dbReference type="PANTHER" id="PTHR47837">
    <property type="entry name" value="GTP PYROPHOSPHOKINASE YJBM"/>
    <property type="match status" value="1"/>
</dbReference>
<dbReference type="Proteomes" id="UP000886757">
    <property type="component" value="Unassembled WGS sequence"/>
</dbReference>
<sequence length="279" mass="32669">MEIQLWREILTPYDLAVKELTVKFEHLIYEHRSRGLYSPIEQVMGRVKTISSILDKAQKKHITIDEIEEKLVDIAGVRIICQFVEDIQKVVEIIRRRTDMEIIGERDYINHMKDSGYRSYHIIVAYEVQTLEGSRKIKVEIQIRTLAMNFWSTIEHSLQYKYKKNIPDHIREKLTNAANAIISLDNEMSAVRSEIMDAQNSFQIHARLVSDILNSIQNLYRVANKREIVKIQDEFYRIYELKDINQLKRFSKELDIIAEGYRVQAVGSAEKVPSGEGIE</sequence>
<comment type="pathway">
    <text evidence="1">Purine metabolism; ppGpp biosynthesis; ppGpp from GTP: step 1/2.</text>
</comment>
<dbReference type="SUPFAM" id="SSF81301">
    <property type="entry name" value="Nucleotidyltransferase"/>
    <property type="match status" value="1"/>
</dbReference>
<dbReference type="Pfam" id="PF04607">
    <property type="entry name" value="RelA_SpoT"/>
    <property type="match status" value="1"/>
</dbReference>
<dbReference type="InterPro" id="IPR043519">
    <property type="entry name" value="NT_sf"/>
</dbReference>
<reference evidence="3" key="2">
    <citation type="journal article" date="2021" name="PeerJ">
        <title>Extensive microbial diversity within the chicken gut microbiome revealed by metagenomics and culture.</title>
        <authorList>
            <person name="Gilroy R."/>
            <person name="Ravi A."/>
            <person name="Getino M."/>
            <person name="Pursley I."/>
            <person name="Horton D.L."/>
            <person name="Alikhan N.F."/>
            <person name="Baker D."/>
            <person name="Gharbi K."/>
            <person name="Hall N."/>
            <person name="Watson M."/>
            <person name="Adriaenssens E.M."/>
            <person name="Foster-Nyarko E."/>
            <person name="Jarju S."/>
            <person name="Secka A."/>
            <person name="Antonio M."/>
            <person name="Oren A."/>
            <person name="Chaudhuri R.R."/>
            <person name="La Ragione R."/>
            <person name="Hildebrand F."/>
            <person name="Pallen M.J."/>
        </authorList>
    </citation>
    <scope>NUCLEOTIDE SEQUENCE</scope>
    <source>
        <strain evidence="3">ChiSjej4B22-8148</strain>
    </source>
</reference>
<reference evidence="3" key="1">
    <citation type="submission" date="2020-10" db="EMBL/GenBank/DDBJ databases">
        <authorList>
            <person name="Gilroy R."/>
        </authorList>
    </citation>
    <scope>NUCLEOTIDE SEQUENCE</scope>
    <source>
        <strain evidence="3">ChiSjej4B22-8148</strain>
    </source>
</reference>
<evidence type="ECO:0000313" key="4">
    <source>
        <dbReference type="Proteomes" id="UP000886757"/>
    </source>
</evidence>
<evidence type="ECO:0000313" key="3">
    <source>
        <dbReference type="EMBL" id="HIR13825.1"/>
    </source>
</evidence>
<gene>
    <name evidence="3" type="ORF">IAB31_07875</name>
</gene>
<evidence type="ECO:0000256" key="1">
    <source>
        <dbReference type="ARBA" id="ARBA00004976"/>
    </source>
</evidence>
<name>A0A9D1ACG8_9FIRM</name>
<protein>
    <submittedName>
        <fullName evidence="3">GTP pyrophosphokinase family protein</fullName>
    </submittedName>
</protein>
<evidence type="ECO:0000259" key="2">
    <source>
        <dbReference type="SMART" id="SM00954"/>
    </source>
</evidence>
<dbReference type="CDD" id="cd05399">
    <property type="entry name" value="NT_Rel-Spo_like"/>
    <property type="match status" value="1"/>
</dbReference>
<dbReference type="Gene3D" id="1.10.287.860">
    <property type="entry name" value="Nucleotidyltransferase"/>
    <property type="match status" value="1"/>
</dbReference>
<dbReference type="InterPro" id="IPR052366">
    <property type="entry name" value="GTP_Pyrophosphokinase"/>
</dbReference>
<dbReference type="SMART" id="SM00954">
    <property type="entry name" value="RelA_SpoT"/>
    <property type="match status" value="1"/>
</dbReference>
<dbReference type="AlphaFoldDB" id="A0A9D1ACG8"/>
<accession>A0A9D1ACG8</accession>
<dbReference type="InterPro" id="IPR007685">
    <property type="entry name" value="RelA_SpoT"/>
</dbReference>
<organism evidence="3 4">
    <name type="scientific">Candidatus Choladousia intestinavium</name>
    <dbReference type="NCBI Taxonomy" id="2840727"/>
    <lineage>
        <taxon>Bacteria</taxon>
        <taxon>Bacillati</taxon>
        <taxon>Bacillota</taxon>
        <taxon>Clostridia</taxon>
        <taxon>Lachnospirales</taxon>
        <taxon>Lachnospiraceae</taxon>
        <taxon>Lachnospiraceae incertae sedis</taxon>
        <taxon>Candidatus Choladousia</taxon>
    </lineage>
</organism>
<dbReference type="EMBL" id="DVGK01000088">
    <property type="protein sequence ID" value="HIR13825.1"/>
    <property type="molecule type" value="Genomic_DNA"/>
</dbReference>
<dbReference type="GO" id="GO:0015969">
    <property type="term" value="P:guanosine tetraphosphate metabolic process"/>
    <property type="evidence" value="ECO:0007669"/>
    <property type="project" value="InterPro"/>
</dbReference>
<feature type="domain" description="RelA/SpoT" evidence="2">
    <location>
        <begin position="45"/>
        <end position="166"/>
    </location>
</feature>